<sequence>MDKIRWGILGTGRIAGDFATGLAAESDAEIVAVGSRAQHTADEFADRFAIPNRHPSYDALAADPDVDIIYIATPHTLHKENTISCLNAGKAVLCEKPFAINSAEAQDMIDCARAHGIFLMEAMWTRFLPHIRDMVRRIEEGQIGDIRLFQGDFCYRAPVNPASRAFNPDLGGGALLDIGVYPISLVHHLLGGPARIASFAHLGETGVDELAGMLFQYEDGALAVMSTAVRANTPHSLLISGTQGEIRADARWWAPSGFTISRDGYEPETVRPDIIGNGWNYQAVECGRCLREGLTEHELLPHDESRAIMRLMDGLREDWGLRYPME</sequence>
<dbReference type="PANTHER" id="PTHR22604:SF105">
    <property type="entry name" value="TRANS-1,2-DIHYDROBENZENE-1,2-DIOL DEHYDROGENASE"/>
    <property type="match status" value="1"/>
</dbReference>
<dbReference type="PANTHER" id="PTHR22604">
    <property type="entry name" value="OXIDOREDUCTASES"/>
    <property type="match status" value="1"/>
</dbReference>
<evidence type="ECO:0000259" key="4">
    <source>
        <dbReference type="Pfam" id="PF22725"/>
    </source>
</evidence>
<dbReference type="AlphaFoldDB" id="A0A6B1FWF9"/>
<dbReference type="GO" id="GO:0016491">
    <property type="term" value="F:oxidoreductase activity"/>
    <property type="evidence" value="ECO:0007669"/>
    <property type="project" value="UniProtKB-KW"/>
</dbReference>
<accession>A0A6B1FWF9</accession>
<dbReference type="Gene3D" id="3.30.360.10">
    <property type="entry name" value="Dihydrodipicolinate Reductase, domain 2"/>
    <property type="match status" value="1"/>
</dbReference>
<dbReference type="EMBL" id="VYDA01000015">
    <property type="protein sequence ID" value="MYH60278.1"/>
    <property type="molecule type" value="Genomic_DNA"/>
</dbReference>
<dbReference type="GO" id="GO:0000166">
    <property type="term" value="F:nucleotide binding"/>
    <property type="evidence" value="ECO:0007669"/>
    <property type="project" value="InterPro"/>
</dbReference>
<dbReference type="SUPFAM" id="SSF51735">
    <property type="entry name" value="NAD(P)-binding Rossmann-fold domains"/>
    <property type="match status" value="1"/>
</dbReference>
<dbReference type="InterPro" id="IPR055170">
    <property type="entry name" value="GFO_IDH_MocA-like_dom"/>
</dbReference>
<feature type="domain" description="Gfo/Idh/MocA-like oxidoreductase N-terminal" evidence="3">
    <location>
        <begin position="4"/>
        <end position="120"/>
    </location>
</feature>
<protein>
    <submittedName>
        <fullName evidence="5">Gfo/Idh/MocA family oxidoreductase</fullName>
    </submittedName>
</protein>
<evidence type="ECO:0000259" key="3">
    <source>
        <dbReference type="Pfam" id="PF01408"/>
    </source>
</evidence>
<comment type="caution">
    <text evidence="5">The sequence shown here is derived from an EMBL/GenBank/DDBJ whole genome shotgun (WGS) entry which is preliminary data.</text>
</comment>
<evidence type="ECO:0000313" key="5">
    <source>
        <dbReference type="EMBL" id="MYH60278.1"/>
    </source>
</evidence>
<dbReference type="Pfam" id="PF01408">
    <property type="entry name" value="GFO_IDH_MocA"/>
    <property type="match status" value="1"/>
</dbReference>
<dbReference type="InterPro" id="IPR050984">
    <property type="entry name" value="Gfo/Idh/MocA_domain"/>
</dbReference>
<gene>
    <name evidence="5" type="ORF">F4148_00405</name>
</gene>
<keyword evidence="2" id="KW-0560">Oxidoreductase</keyword>
<name>A0A6B1FWF9_9CHLR</name>
<dbReference type="Gene3D" id="3.40.50.720">
    <property type="entry name" value="NAD(P)-binding Rossmann-like Domain"/>
    <property type="match status" value="1"/>
</dbReference>
<feature type="domain" description="GFO/IDH/MocA-like oxidoreductase" evidence="4">
    <location>
        <begin position="132"/>
        <end position="247"/>
    </location>
</feature>
<organism evidence="5">
    <name type="scientific">Caldilineaceae bacterium SB0675_bin_29</name>
    <dbReference type="NCBI Taxonomy" id="2605266"/>
    <lineage>
        <taxon>Bacteria</taxon>
        <taxon>Bacillati</taxon>
        <taxon>Chloroflexota</taxon>
        <taxon>Caldilineae</taxon>
        <taxon>Caldilineales</taxon>
        <taxon>Caldilineaceae</taxon>
    </lineage>
</organism>
<dbReference type="SUPFAM" id="SSF55347">
    <property type="entry name" value="Glyceraldehyde-3-phosphate dehydrogenase-like, C-terminal domain"/>
    <property type="match status" value="1"/>
</dbReference>
<evidence type="ECO:0000256" key="1">
    <source>
        <dbReference type="ARBA" id="ARBA00010928"/>
    </source>
</evidence>
<dbReference type="InterPro" id="IPR000683">
    <property type="entry name" value="Gfo/Idh/MocA-like_OxRdtase_N"/>
</dbReference>
<proteinExistence type="inferred from homology"/>
<comment type="similarity">
    <text evidence="1">Belongs to the Gfo/Idh/MocA family.</text>
</comment>
<dbReference type="InterPro" id="IPR036291">
    <property type="entry name" value="NAD(P)-bd_dom_sf"/>
</dbReference>
<evidence type="ECO:0000256" key="2">
    <source>
        <dbReference type="ARBA" id="ARBA00023002"/>
    </source>
</evidence>
<reference evidence="5" key="1">
    <citation type="submission" date="2019-09" db="EMBL/GenBank/DDBJ databases">
        <title>Characterisation of the sponge microbiome using genome-centric metagenomics.</title>
        <authorList>
            <person name="Engelberts J.P."/>
            <person name="Robbins S.J."/>
            <person name="De Goeij J.M."/>
            <person name="Aranda M."/>
            <person name="Bell S.C."/>
            <person name="Webster N.S."/>
        </authorList>
    </citation>
    <scope>NUCLEOTIDE SEQUENCE</scope>
    <source>
        <strain evidence="5">SB0675_bin_29</strain>
    </source>
</reference>
<dbReference type="Pfam" id="PF22725">
    <property type="entry name" value="GFO_IDH_MocA_C3"/>
    <property type="match status" value="1"/>
</dbReference>